<reference evidence="2 3" key="1">
    <citation type="submission" date="2017-12" db="EMBL/GenBank/DDBJ databases">
        <title>Comparative genomics of Botrytis spp.</title>
        <authorList>
            <person name="Valero-Jimenez C.A."/>
            <person name="Tapia P."/>
            <person name="Veloso J."/>
            <person name="Silva-Moreno E."/>
            <person name="Staats M."/>
            <person name="Valdes J.H."/>
            <person name="Van Kan J.A.L."/>
        </authorList>
    </citation>
    <scope>NUCLEOTIDE SEQUENCE [LARGE SCALE GENOMIC DNA]</scope>
    <source>
        <strain evidence="2 3">Bt9001</strain>
    </source>
</reference>
<comment type="caution">
    <text evidence="2">The sequence shown here is derived from an EMBL/GenBank/DDBJ whole genome shotgun (WGS) entry which is preliminary data.</text>
</comment>
<gene>
    <name evidence="2" type="ORF">BTUL_0093g00170</name>
</gene>
<sequence>MVDMDIELTSVETVSQRGQSGIPNGDGEDKLSIKPSLVFLDEHNLQHILPSNIPESSSKILTSSVVGHSVERLSKNEAEELITLPSAKLEEWQKMAFKFYEKAGEERRLPVLIQNMKHHQPNDEISSSQVRVSGSQSDRQIRQQYSNNSIQQCRDQPWLTTAHGEIVNMILDTARRDPCHFRETSADSPVNFTIDTDELRGFPENTTYDLWEKYYKELFLVDGTIDVSRRQWTLTLRKAWLRRRLIAIRASKDSVIVGICCAELLCKYDSGSSERTVGSVLEFCYDSGALRREIETVSEPFSIQPKFQEWIRYIDVEDVLALQLPELMIIIYLCTQQINPPADTLESPPAKLLRIDDLNAETLQSYSMIKWDMFSPEQTSRSILSNEFGLNHSIRRTWFMLYTASKDPKRFHRLISTRIGEPMAKMWKDTDSITSSEHTLLDWYHNCESSKIESAARNKSEIPCNCFGRFENRVRILREYMDKQKRRGLRQLWMDSRDSFNYYTFWGVIIFGTVSVFLAMASLAVSIAQTYASFKALG</sequence>
<dbReference type="EMBL" id="PQXH01000093">
    <property type="protein sequence ID" value="TGO12169.1"/>
    <property type="molecule type" value="Genomic_DNA"/>
</dbReference>
<dbReference type="OrthoDB" id="5428890at2759"/>
<organism evidence="2 3">
    <name type="scientific">Botrytis tulipae</name>
    <dbReference type="NCBI Taxonomy" id="87230"/>
    <lineage>
        <taxon>Eukaryota</taxon>
        <taxon>Fungi</taxon>
        <taxon>Dikarya</taxon>
        <taxon>Ascomycota</taxon>
        <taxon>Pezizomycotina</taxon>
        <taxon>Leotiomycetes</taxon>
        <taxon>Helotiales</taxon>
        <taxon>Sclerotiniaceae</taxon>
        <taxon>Botrytis</taxon>
    </lineage>
</organism>
<evidence type="ECO:0000313" key="3">
    <source>
        <dbReference type="Proteomes" id="UP000297777"/>
    </source>
</evidence>
<dbReference type="Proteomes" id="UP000297777">
    <property type="component" value="Unassembled WGS sequence"/>
</dbReference>
<keyword evidence="3" id="KW-1185">Reference proteome</keyword>
<protein>
    <submittedName>
        <fullName evidence="2">Uncharacterized protein</fullName>
    </submittedName>
</protein>
<keyword evidence="1" id="KW-0812">Transmembrane</keyword>
<dbReference type="AlphaFoldDB" id="A0A4Z1ELW2"/>
<keyword evidence="1" id="KW-0472">Membrane</keyword>
<evidence type="ECO:0000256" key="1">
    <source>
        <dbReference type="SAM" id="Phobius"/>
    </source>
</evidence>
<proteinExistence type="predicted"/>
<evidence type="ECO:0000313" key="2">
    <source>
        <dbReference type="EMBL" id="TGO12169.1"/>
    </source>
</evidence>
<feature type="transmembrane region" description="Helical" evidence="1">
    <location>
        <begin position="503"/>
        <end position="525"/>
    </location>
</feature>
<accession>A0A4Z1ELW2</accession>
<name>A0A4Z1ELW2_9HELO</name>
<keyword evidence="1" id="KW-1133">Transmembrane helix</keyword>